<dbReference type="Proteomes" id="UP001500842">
    <property type="component" value="Unassembled WGS sequence"/>
</dbReference>
<organism evidence="1 2">
    <name type="scientific">Nocardioides humi</name>
    <dbReference type="NCBI Taxonomy" id="449461"/>
    <lineage>
        <taxon>Bacteria</taxon>
        <taxon>Bacillati</taxon>
        <taxon>Actinomycetota</taxon>
        <taxon>Actinomycetes</taxon>
        <taxon>Propionibacteriales</taxon>
        <taxon>Nocardioidaceae</taxon>
        <taxon>Nocardioides</taxon>
    </lineage>
</organism>
<name>A0ABN2BTQ2_9ACTN</name>
<sequence length="88" mass="9002">MSSDASVDAAMRVVTALALGGAADADAELFARTITQGADELPRGFEELCAGLLEVVMALLVIAETATGLHRARLVRAAATMVASARSD</sequence>
<accession>A0ABN2BTQ2</accession>
<keyword evidence="2" id="KW-1185">Reference proteome</keyword>
<proteinExistence type="predicted"/>
<evidence type="ECO:0000313" key="2">
    <source>
        <dbReference type="Proteomes" id="UP001500842"/>
    </source>
</evidence>
<gene>
    <name evidence="1" type="ORF">GCM10009788_55530</name>
</gene>
<evidence type="ECO:0000313" key="1">
    <source>
        <dbReference type="EMBL" id="GAA1546066.1"/>
    </source>
</evidence>
<protein>
    <submittedName>
        <fullName evidence="1">Uncharacterized protein</fullName>
    </submittedName>
</protein>
<dbReference type="RefSeq" id="WP_141005665.1">
    <property type="nucleotide sequence ID" value="NZ_BAAAOR010000041.1"/>
</dbReference>
<comment type="caution">
    <text evidence="1">The sequence shown here is derived from an EMBL/GenBank/DDBJ whole genome shotgun (WGS) entry which is preliminary data.</text>
</comment>
<dbReference type="EMBL" id="BAAAOR010000041">
    <property type="protein sequence ID" value="GAA1546066.1"/>
    <property type="molecule type" value="Genomic_DNA"/>
</dbReference>
<reference evidence="1 2" key="1">
    <citation type="journal article" date="2019" name="Int. J. Syst. Evol. Microbiol.">
        <title>The Global Catalogue of Microorganisms (GCM) 10K type strain sequencing project: providing services to taxonomists for standard genome sequencing and annotation.</title>
        <authorList>
            <consortium name="The Broad Institute Genomics Platform"/>
            <consortium name="The Broad Institute Genome Sequencing Center for Infectious Disease"/>
            <person name="Wu L."/>
            <person name="Ma J."/>
        </authorList>
    </citation>
    <scope>NUCLEOTIDE SEQUENCE [LARGE SCALE GENOMIC DNA]</scope>
    <source>
        <strain evidence="1 2">JCM 14942</strain>
    </source>
</reference>